<dbReference type="STRING" id="36818.BGK67_04575"/>
<evidence type="ECO:0008006" key="3">
    <source>
        <dbReference type="Google" id="ProtNLM"/>
    </source>
</evidence>
<proteinExistence type="predicted"/>
<dbReference type="AlphaFoldDB" id="A0A1E5PMG3"/>
<gene>
    <name evidence="1" type="ORF">BGK67_04575</name>
</gene>
<dbReference type="RefSeq" id="WP_069918861.1">
    <property type="nucleotide sequence ID" value="NZ_MEHK01000001.1"/>
</dbReference>
<comment type="caution">
    <text evidence="1">The sequence shown here is derived from an EMBL/GenBank/DDBJ whole genome shotgun (WGS) entry which is preliminary data.</text>
</comment>
<dbReference type="OrthoDB" id="5146005at2"/>
<organism evidence="1 2">
    <name type="scientific">Streptomyces subrutilus</name>
    <dbReference type="NCBI Taxonomy" id="36818"/>
    <lineage>
        <taxon>Bacteria</taxon>
        <taxon>Bacillati</taxon>
        <taxon>Actinomycetota</taxon>
        <taxon>Actinomycetes</taxon>
        <taxon>Kitasatosporales</taxon>
        <taxon>Streptomycetaceae</taxon>
        <taxon>Streptomyces</taxon>
    </lineage>
</organism>
<dbReference type="EMBL" id="MEHK01000001">
    <property type="protein sequence ID" value="OEJ30714.1"/>
    <property type="molecule type" value="Genomic_DNA"/>
</dbReference>
<protein>
    <recommendedName>
        <fullName evidence="3">DUF4304 domain-containing protein</fullName>
    </recommendedName>
</protein>
<evidence type="ECO:0000313" key="2">
    <source>
        <dbReference type="Proteomes" id="UP000095705"/>
    </source>
</evidence>
<accession>A0A1E5PMG3</accession>
<name>A0A1E5PMG3_9ACTN</name>
<dbReference type="Proteomes" id="UP000095705">
    <property type="component" value="Unassembled WGS sequence"/>
</dbReference>
<dbReference type="InterPro" id="IPR025412">
    <property type="entry name" value="DUF4304"/>
</dbReference>
<dbReference type="Pfam" id="PF14137">
    <property type="entry name" value="DUF4304"/>
    <property type="match status" value="1"/>
</dbReference>
<reference evidence="1 2" key="1">
    <citation type="submission" date="2016-08" db="EMBL/GenBank/DDBJ databases">
        <title>The complete genome of Streptomyces subrutilus 10-1-1.</title>
        <authorList>
            <person name="Chen X."/>
        </authorList>
    </citation>
    <scope>NUCLEOTIDE SEQUENCE [LARGE SCALE GENOMIC DNA]</scope>
    <source>
        <strain evidence="1 2">10-1-1</strain>
    </source>
</reference>
<keyword evidence="2" id="KW-1185">Reference proteome</keyword>
<evidence type="ECO:0000313" key="1">
    <source>
        <dbReference type="EMBL" id="OEJ30714.1"/>
    </source>
</evidence>
<sequence>MNATDLFHQMLRRKIAPALRDAGFTGTGLEYRLRECAPDHALVGFQRSAGDGDGAERCRFTVNLRAVLHEDHEALRRRRPALGSRISANRVGPVGWHTRIGRLLGHPHDHWWTITDERSADRAADDVLALVLRHGVPALWAGLVDLAPEHGPAIDPVPDCLDPHCFRSGGGRPPAAGAPAPEELEDAVVVEVGERRSSYVITFLDEAWDRETRLHIDASWRLEQPAFGWVRVGYGSEGDVRTAPSAGCSLPADPLALLGELTLCHVDSAQAAPDGSLLLAFEQGTPRETGLTVAGTPHALAPDKAWRFEDWTEVR</sequence>